<name>X6MN03_RETFI</name>
<sequence length="199" mass="23424">MSSSLKLECGFIGLRKKIISLAFKKDNLTETEKKGYEQQVETYLNKIREEKVSSEACFEKLDSSDDQQNFIFCKKFENIDIGLIAHVDKNKRKKKALFDTCICIKKMLVKKKVWIGSWINMDRLYHVCNEIMLLYLNVYFKESKVRYKGKTRYAPLQILQQHLTEQLRTVIIKSQHDLTHAQSGLSVLFVLMREKKEAF</sequence>
<gene>
    <name evidence="1" type="ORF">RFI_22913</name>
</gene>
<evidence type="ECO:0000313" key="2">
    <source>
        <dbReference type="Proteomes" id="UP000023152"/>
    </source>
</evidence>
<protein>
    <submittedName>
        <fullName evidence="1">Uncharacterized protein</fullName>
    </submittedName>
</protein>
<evidence type="ECO:0000313" key="1">
    <source>
        <dbReference type="EMBL" id="ETO14455.1"/>
    </source>
</evidence>
<dbReference type="AlphaFoldDB" id="X6MN03"/>
<reference evidence="1 2" key="1">
    <citation type="journal article" date="2013" name="Curr. Biol.">
        <title>The Genome of the Foraminiferan Reticulomyxa filosa.</title>
        <authorList>
            <person name="Glockner G."/>
            <person name="Hulsmann N."/>
            <person name="Schleicher M."/>
            <person name="Noegel A.A."/>
            <person name="Eichinger L."/>
            <person name="Gallinger C."/>
            <person name="Pawlowski J."/>
            <person name="Sierra R."/>
            <person name="Euteneuer U."/>
            <person name="Pillet L."/>
            <person name="Moustafa A."/>
            <person name="Platzer M."/>
            <person name="Groth M."/>
            <person name="Szafranski K."/>
            <person name="Schliwa M."/>
        </authorList>
    </citation>
    <scope>NUCLEOTIDE SEQUENCE [LARGE SCALE GENOMIC DNA]</scope>
</reference>
<proteinExistence type="predicted"/>
<keyword evidence="2" id="KW-1185">Reference proteome</keyword>
<dbReference type="EMBL" id="ASPP01020021">
    <property type="protein sequence ID" value="ETO14455.1"/>
    <property type="molecule type" value="Genomic_DNA"/>
</dbReference>
<comment type="caution">
    <text evidence="1">The sequence shown here is derived from an EMBL/GenBank/DDBJ whole genome shotgun (WGS) entry which is preliminary data.</text>
</comment>
<accession>X6MN03</accession>
<organism evidence="1 2">
    <name type="scientific">Reticulomyxa filosa</name>
    <dbReference type="NCBI Taxonomy" id="46433"/>
    <lineage>
        <taxon>Eukaryota</taxon>
        <taxon>Sar</taxon>
        <taxon>Rhizaria</taxon>
        <taxon>Retaria</taxon>
        <taxon>Foraminifera</taxon>
        <taxon>Monothalamids</taxon>
        <taxon>Reticulomyxidae</taxon>
        <taxon>Reticulomyxa</taxon>
    </lineage>
</organism>
<dbReference type="Proteomes" id="UP000023152">
    <property type="component" value="Unassembled WGS sequence"/>
</dbReference>